<gene>
    <name evidence="2" type="ORF">IRI77_06860</name>
</gene>
<feature type="chain" id="PRO_5032413494" evidence="1">
    <location>
        <begin position="22"/>
        <end position="165"/>
    </location>
</feature>
<sequence>MRIQVLRLAAAVVILAGVALAQKKYTGPRPPKPDVPYIVHAGKLVETESNTATESQGKDGAIYTVPGTTSSAKTPMPEPIMIFQSDKINPDRLSLYKMEVKGGSRSLVIPPAGKRGKKDAVRPLFLMVTPLAPSLFKVEVNEVIGDGEYCLSPEGSNQVFCFTTY</sequence>
<dbReference type="Proteomes" id="UP000593892">
    <property type="component" value="Chromosome"/>
</dbReference>
<accession>A0A7S7NTX8</accession>
<feature type="signal peptide" evidence="1">
    <location>
        <begin position="1"/>
        <end position="21"/>
    </location>
</feature>
<dbReference type="RefSeq" id="WP_194451330.1">
    <property type="nucleotide sequence ID" value="NZ_CP063849.1"/>
</dbReference>
<keyword evidence="1" id="KW-0732">Signal</keyword>
<evidence type="ECO:0000313" key="3">
    <source>
        <dbReference type="Proteomes" id="UP000593892"/>
    </source>
</evidence>
<dbReference type="AlphaFoldDB" id="A0A7S7NTX8"/>
<name>A0A7S7NTX8_PALFE</name>
<keyword evidence="3" id="KW-1185">Reference proteome</keyword>
<reference evidence="2 3" key="1">
    <citation type="submission" date="2020-10" db="EMBL/GenBank/DDBJ databases">
        <title>Complete genome sequence of Paludibaculum fermentans P105T, a facultatively anaerobic acidobacterium capable of dissimilatory Fe(III) reduction.</title>
        <authorList>
            <person name="Dedysh S.N."/>
            <person name="Beletsky A.V."/>
            <person name="Kulichevskaya I.S."/>
            <person name="Mardanov A.V."/>
            <person name="Ravin N.V."/>
        </authorList>
    </citation>
    <scope>NUCLEOTIDE SEQUENCE [LARGE SCALE GENOMIC DNA]</scope>
    <source>
        <strain evidence="2 3">P105</strain>
    </source>
</reference>
<proteinExistence type="predicted"/>
<dbReference type="KEGG" id="pfer:IRI77_06860"/>
<protein>
    <submittedName>
        <fullName evidence="2">Uncharacterized protein</fullName>
    </submittedName>
</protein>
<evidence type="ECO:0000256" key="1">
    <source>
        <dbReference type="SAM" id="SignalP"/>
    </source>
</evidence>
<organism evidence="2 3">
    <name type="scientific">Paludibaculum fermentans</name>
    <dbReference type="NCBI Taxonomy" id="1473598"/>
    <lineage>
        <taxon>Bacteria</taxon>
        <taxon>Pseudomonadati</taxon>
        <taxon>Acidobacteriota</taxon>
        <taxon>Terriglobia</taxon>
        <taxon>Bryobacterales</taxon>
        <taxon>Bryobacteraceae</taxon>
        <taxon>Paludibaculum</taxon>
    </lineage>
</organism>
<dbReference type="EMBL" id="CP063849">
    <property type="protein sequence ID" value="QOY89668.1"/>
    <property type="molecule type" value="Genomic_DNA"/>
</dbReference>
<evidence type="ECO:0000313" key="2">
    <source>
        <dbReference type="EMBL" id="QOY89668.1"/>
    </source>
</evidence>